<comment type="caution">
    <text evidence="3">The sequence shown here is derived from an EMBL/GenBank/DDBJ whole genome shotgun (WGS) entry which is preliminary data.</text>
</comment>
<keyword evidence="1" id="KW-0812">Transmembrane</keyword>
<keyword evidence="2" id="KW-0732">Signal</keyword>
<accession>A0A8S1H2T3</accession>
<dbReference type="EMBL" id="CAJGYM010000007">
    <property type="protein sequence ID" value="CAD6187700.1"/>
    <property type="molecule type" value="Genomic_DNA"/>
</dbReference>
<name>A0A8S1H2T3_9PELO</name>
<reference evidence="3" key="1">
    <citation type="submission" date="2020-10" db="EMBL/GenBank/DDBJ databases">
        <authorList>
            <person name="Kikuchi T."/>
        </authorList>
    </citation>
    <scope>NUCLEOTIDE SEQUENCE</scope>
    <source>
        <strain evidence="3">NKZ352</strain>
    </source>
</reference>
<evidence type="ECO:0000256" key="2">
    <source>
        <dbReference type="SAM" id="SignalP"/>
    </source>
</evidence>
<protein>
    <recommendedName>
        <fullName evidence="5">C-type lectin domain-containing protein</fullName>
    </recommendedName>
</protein>
<evidence type="ECO:0000256" key="1">
    <source>
        <dbReference type="SAM" id="Phobius"/>
    </source>
</evidence>
<evidence type="ECO:0000313" key="4">
    <source>
        <dbReference type="Proteomes" id="UP000835052"/>
    </source>
</evidence>
<evidence type="ECO:0000313" key="3">
    <source>
        <dbReference type="EMBL" id="CAD6187700.1"/>
    </source>
</evidence>
<sequence length="383" mass="44273">MWATTAILFVVPVLQILPTNTENSRCGDWKEFPYINSSKILCWKILQSKSDLSQQSAEKLCSAHNSSLAYVDSRQERFAAAEYHASLCKPRRDRKCSRMCANVESHSYFLYERMPWWIEELWDEKQVSFERPLQSGDIVFVSIYLDEKETKLEFRHSEESRIVPLRMICKINEIIFQADDDSSQNFDLGAYKFTANNNKDLTVFKIELKEDRWNVFMEIEKSKLKPIYDRKWLSSTSAADIREFSGPYIYDIHVVHGGCNMYDKAYDPTDKSTSSVRTKNCAWGSAPPFPWIPIYDCAAIVKNVTYALCARAPGNVDPTTYPLYTTAKSPRNTTVEVEKEEEKKQVEQNLESPMPEHIEWINICFGVFSVVVALVNVAIYILF</sequence>
<keyword evidence="1" id="KW-1133">Transmembrane helix</keyword>
<feature type="chain" id="PRO_5035836745" description="C-type lectin domain-containing protein" evidence="2">
    <location>
        <begin position="22"/>
        <end position="383"/>
    </location>
</feature>
<dbReference type="Proteomes" id="UP000835052">
    <property type="component" value="Unassembled WGS sequence"/>
</dbReference>
<evidence type="ECO:0008006" key="5">
    <source>
        <dbReference type="Google" id="ProtNLM"/>
    </source>
</evidence>
<feature type="transmembrane region" description="Helical" evidence="1">
    <location>
        <begin position="360"/>
        <end position="382"/>
    </location>
</feature>
<keyword evidence="4" id="KW-1185">Reference proteome</keyword>
<keyword evidence="1" id="KW-0472">Membrane</keyword>
<feature type="signal peptide" evidence="2">
    <location>
        <begin position="1"/>
        <end position="21"/>
    </location>
</feature>
<gene>
    <name evidence="3" type="ORF">CAUJ_LOCUS3619</name>
</gene>
<dbReference type="AlphaFoldDB" id="A0A8S1H2T3"/>
<proteinExistence type="predicted"/>
<organism evidence="3 4">
    <name type="scientific">Caenorhabditis auriculariae</name>
    <dbReference type="NCBI Taxonomy" id="2777116"/>
    <lineage>
        <taxon>Eukaryota</taxon>
        <taxon>Metazoa</taxon>
        <taxon>Ecdysozoa</taxon>
        <taxon>Nematoda</taxon>
        <taxon>Chromadorea</taxon>
        <taxon>Rhabditida</taxon>
        <taxon>Rhabditina</taxon>
        <taxon>Rhabditomorpha</taxon>
        <taxon>Rhabditoidea</taxon>
        <taxon>Rhabditidae</taxon>
        <taxon>Peloderinae</taxon>
        <taxon>Caenorhabditis</taxon>
    </lineage>
</organism>